<feature type="domain" description="Virulence-associated protein E-like" evidence="1">
    <location>
        <begin position="30"/>
        <end position="147"/>
    </location>
</feature>
<gene>
    <name evidence="2" type="ORF">Rain11_2473</name>
</gene>
<sequence length="228" mass="26511">MQANFEKVGRVFEQKSQKKTLKPASFRAKTIFVEFDELSTLARAEINTLKSYFSKDTIKVRLPYEPKATSVKRVANFFASTNNEDFLTDPTGSVRWVAFYTHSINFEYSQKIDVNAVWWQAYQAYKAGETGKLTQEEIAINETRNLQFTKISSEIELLQRFCEPTDNEFLGEFLTVSEIHERLSQLSPIKTNVILLGKALQFLKYERTSKRIEGSKFPKYGYYIIFNK</sequence>
<organism evidence="2 3">
    <name type="scientific">Raineya orbicola</name>
    <dbReference type="NCBI Taxonomy" id="2016530"/>
    <lineage>
        <taxon>Bacteria</taxon>
        <taxon>Pseudomonadati</taxon>
        <taxon>Bacteroidota</taxon>
        <taxon>Cytophagia</taxon>
        <taxon>Cytophagales</taxon>
        <taxon>Raineyaceae</taxon>
        <taxon>Raineya</taxon>
    </lineage>
</organism>
<dbReference type="EMBL" id="NKXO01000054">
    <property type="protein sequence ID" value="PKQ66044.1"/>
    <property type="molecule type" value="Genomic_DNA"/>
</dbReference>
<dbReference type="AlphaFoldDB" id="A0A2N3I6U0"/>
<keyword evidence="3" id="KW-1185">Reference proteome</keyword>
<evidence type="ECO:0000259" key="1">
    <source>
        <dbReference type="Pfam" id="PF05272"/>
    </source>
</evidence>
<dbReference type="InterPro" id="IPR007936">
    <property type="entry name" value="VapE-like_dom"/>
</dbReference>
<protein>
    <submittedName>
        <fullName evidence="2">Virulence-associated protein E</fullName>
    </submittedName>
</protein>
<dbReference type="RefSeq" id="WP_101359733.1">
    <property type="nucleotide sequence ID" value="NZ_NKXO01000054.1"/>
</dbReference>
<dbReference type="Proteomes" id="UP000233387">
    <property type="component" value="Unassembled WGS sequence"/>
</dbReference>
<reference evidence="2 3" key="1">
    <citation type="submission" date="2017-06" db="EMBL/GenBank/DDBJ databases">
        <title>Raineya orbicola gen. nov., sp. nov. a slightly thermophilic bacterium of the phylum Bacteroidetes and the description of Raineyaceae fam. nov.</title>
        <authorList>
            <person name="Albuquerque L."/>
            <person name="Polonia A.R.M."/>
            <person name="Barroso C."/>
            <person name="Froufe H.J.C."/>
            <person name="Lage O."/>
            <person name="Lobo-Da-Cunha A."/>
            <person name="Egas C."/>
            <person name="Da Costa M.S."/>
        </authorList>
    </citation>
    <scope>NUCLEOTIDE SEQUENCE [LARGE SCALE GENOMIC DNA]</scope>
    <source>
        <strain evidence="2 3">SPSPC-11</strain>
    </source>
</reference>
<proteinExistence type="predicted"/>
<name>A0A2N3I6U0_9BACT</name>
<evidence type="ECO:0000313" key="3">
    <source>
        <dbReference type="Proteomes" id="UP000233387"/>
    </source>
</evidence>
<dbReference type="OrthoDB" id="9801888at2"/>
<evidence type="ECO:0000313" key="2">
    <source>
        <dbReference type="EMBL" id="PKQ66044.1"/>
    </source>
</evidence>
<accession>A0A2N3I6U0</accession>
<comment type="caution">
    <text evidence="2">The sequence shown here is derived from an EMBL/GenBank/DDBJ whole genome shotgun (WGS) entry which is preliminary data.</text>
</comment>
<dbReference type="PANTHER" id="PTHR34985">
    <property type="entry name" value="SLR0554 PROTEIN"/>
    <property type="match status" value="1"/>
</dbReference>
<dbReference type="PANTHER" id="PTHR34985:SF1">
    <property type="entry name" value="SLR0554 PROTEIN"/>
    <property type="match status" value="1"/>
</dbReference>
<dbReference type="Pfam" id="PF05272">
    <property type="entry name" value="VapE-like_dom"/>
    <property type="match status" value="1"/>
</dbReference>